<evidence type="ECO:0000256" key="2">
    <source>
        <dbReference type="ARBA" id="ARBA00022475"/>
    </source>
</evidence>
<accession>A0A494YTE5</accession>
<evidence type="ECO:0000256" key="4">
    <source>
        <dbReference type="ARBA" id="ARBA00022989"/>
    </source>
</evidence>
<keyword evidence="4 6" id="KW-1133">Transmembrane helix</keyword>
<feature type="transmembrane region" description="Helical" evidence="6">
    <location>
        <begin position="20"/>
        <end position="39"/>
    </location>
</feature>
<dbReference type="GO" id="GO:0005886">
    <property type="term" value="C:plasma membrane"/>
    <property type="evidence" value="ECO:0007669"/>
    <property type="project" value="UniProtKB-SubCell"/>
</dbReference>
<feature type="domain" description="ABC3 transporter permease C-terminal" evidence="7">
    <location>
        <begin position="653"/>
        <end position="771"/>
    </location>
</feature>
<dbReference type="Proteomes" id="UP000281813">
    <property type="component" value="Unassembled WGS sequence"/>
</dbReference>
<evidence type="ECO:0000256" key="5">
    <source>
        <dbReference type="ARBA" id="ARBA00023136"/>
    </source>
</evidence>
<keyword evidence="5 6" id="KW-0472">Membrane</keyword>
<evidence type="ECO:0000256" key="3">
    <source>
        <dbReference type="ARBA" id="ARBA00022692"/>
    </source>
</evidence>
<reference evidence="8 9" key="1">
    <citation type="journal article" date="2015" name="Antonie Van Leeuwenhoek">
        <title>Oceanobacillus bengalensis sp. nov., a bacterium isolated from seawater of the Bay of Bengal.</title>
        <authorList>
            <person name="Yongchang O."/>
            <person name="Xiang W."/>
            <person name="Wang G."/>
        </authorList>
    </citation>
    <scope>NUCLEOTIDE SEQUENCE [LARGE SCALE GENOMIC DNA]</scope>
    <source>
        <strain evidence="8 9">MCCC 1K00260</strain>
    </source>
</reference>
<dbReference type="InterPro" id="IPR003838">
    <property type="entry name" value="ABC3_permease_C"/>
</dbReference>
<dbReference type="AlphaFoldDB" id="A0A494YTE5"/>
<organism evidence="8 9">
    <name type="scientific">Oceanobacillus bengalensis</name>
    <dbReference type="NCBI Taxonomy" id="1435466"/>
    <lineage>
        <taxon>Bacteria</taxon>
        <taxon>Bacillati</taxon>
        <taxon>Bacillota</taxon>
        <taxon>Bacilli</taxon>
        <taxon>Bacillales</taxon>
        <taxon>Bacillaceae</taxon>
        <taxon>Oceanobacillus</taxon>
    </lineage>
</organism>
<keyword evidence="2" id="KW-1003">Cell membrane</keyword>
<comment type="subcellular location">
    <subcellularLocation>
        <location evidence="1">Cell membrane</location>
        <topology evidence="1">Multi-pass membrane protein</topology>
    </subcellularLocation>
</comment>
<feature type="transmembrane region" description="Helical" evidence="6">
    <location>
        <begin position="266"/>
        <end position="284"/>
    </location>
</feature>
<evidence type="ECO:0000313" key="8">
    <source>
        <dbReference type="EMBL" id="RKQ13407.1"/>
    </source>
</evidence>
<comment type="caution">
    <text evidence="8">The sequence shown here is derived from an EMBL/GenBank/DDBJ whole genome shotgun (WGS) entry which is preliminary data.</text>
</comment>
<proteinExistence type="predicted"/>
<keyword evidence="9" id="KW-1185">Reference proteome</keyword>
<gene>
    <name evidence="8" type="ORF">D8M05_16225</name>
</gene>
<feature type="transmembrane region" description="Helical" evidence="6">
    <location>
        <begin position="429"/>
        <end position="449"/>
    </location>
</feature>
<feature type="domain" description="ABC3 transporter permease C-terminal" evidence="7">
    <location>
        <begin position="265"/>
        <end position="376"/>
    </location>
</feature>
<dbReference type="OrthoDB" id="5137249at2"/>
<dbReference type="RefSeq" id="WP_121133675.1">
    <property type="nucleotide sequence ID" value="NZ_JBHUFK010000047.1"/>
</dbReference>
<evidence type="ECO:0000256" key="1">
    <source>
        <dbReference type="ARBA" id="ARBA00004651"/>
    </source>
</evidence>
<name>A0A494YTE5_9BACI</name>
<sequence>MKKLHLKLLRDIKESKGQFLAIVLVIAVGAFFYAGLITISNDLSAYTEEYFEEHNLADSNVHYSEITGNELSSLEEIEGINKIEARYTFDANQTFEGYKATLKIHTIPQNNEINTIAVTSGSIPSNKEEILLDARYGEEHQYMVGDHITFHTNDGNFDFVISGFGENVEHAFNIEDPSLVLPDYKTYGVAYIHEDRIEEIAGDFYYNELLVDAKEGHDISIISETIEDYSNELPYLYQVNKDRSVSYSAINVTINNNRLMSTVSPLILFMVAAVIIFLTMSRVIDSQRNQIGIMKALGVKDSKILLHYMGYPVLVGIIGSVVGWVITTVTLVNLLNSVIEQTYSLPNFNLSISFYTLFPPIIVSIVFGVIACFFSGRSILKERAAQALRPKPPKKMKKTLVERIPGLWKKLTYGNKLILRNIFLNPKRALASSVGVIVCVILLITAFGFETSMQTIASQINKVYKYDLKVDYKGELTGGNIKLPSEVDQYYSQSTIPIEFVDFPDENNASLIVTEKENNLIQFFDEQNNPVTLDDTGVFVPQSYADEYNISAGDTIKIKLIAPEMKGKSIDIKVAEISTQYTNPSFYSTPAYINSLGVDYKPTSLLVQLNSGADRNNVQNYFEEDPFVDTISDRGDLNKAVDNMIEQNNPVFIMFIVCAVILSFGAMFTISSINIYERTRELATLKVLGYQKNKINRIIFVENIILTTFAIIVALPISGYMYRLVVQALSSTNQQIPDRLGFVTIGLAIILTFVLTIISNLLLRRKVIKIDMIESLKSVE</sequence>
<dbReference type="Pfam" id="PF02687">
    <property type="entry name" value="FtsX"/>
    <property type="match status" value="2"/>
</dbReference>
<dbReference type="InterPro" id="IPR038766">
    <property type="entry name" value="Membrane_comp_ABC_pdt"/>
</dbReference>
<feature type="transmembrane region" description="Helical" evidence="6">
    <location>
        <begin position="305"/>
        <end position="332"/>
    </location>
</feature>
<feature type="transmembrane region" description="Helical" evidence="6">
    <location>
        <begin position="742"/>
        <end position="763"/>
    </location>
</feature>
<feature type="transmembrane region" description="Helical" evidence="6">
    <location>
        <begin position="697"/>
        <end position="722"/>
    </location>
</feature>
<dbReference type="EMBL" id="RBZO01000031">
    <property type="protein sequence ID" value="RKQ13407.1"/>
    <property type="molecule type" value="Genomic_DNA"/>
</dbReference>
<dbReference type="PANTHER" id="PTHR30287">
    <property type="entry name" value="MEMBRANE COMPONENT OF PREDICTED ABC SUPERFAMILY METABOLITE UPTAKE TRANSPORTER"/>
    <property type="match status" value="1"/>
</dbReference>
<evidence type="ECO:0000259" key="7">
    <source>
        <dbReference type="Pfam" id="PF02687"/>
    </source>
</evidence>
<keyword evidence="3 6" id="KW-0812">Transmembrane</keyword>
<evidence type="ECO:0000313" key="9">
    <source>
        <dbReference type="Proteomes" id="UP000281813"/>
    </source>
</evidence>
<dbReference type="PANTHER" id="PTHR30287:SF1">
    <property type="entry name" value="INNER MEMBRANE PROTEIN"/>
    <property type="match status" value="1"/>
</dbReference>
<evidence type="ECO:0000256" key="6">
    <source>
        <dbReference type="SAM" id="Phobius"/>
    </source>
</evidence>
<feature type="transmembrane region" description="Helical" evidence="6">
    <location>
        <begin position="352"/>
        <end position="374"/>
    </location>
</feature>
<feature type="transmembrane region" description="Helical" evidence="6">
    <location>
        <begin position="651"/>
        <end position="676"/>
    </location>
</feature>
<protein>
    <submittedName>
        <fullName evidence="8">ABC transporter permease</fullName>
    </submittedName>
</protein>